<keyword evidence="1" id="KW-0175">Coiled coil</keyword>
<dbReference type="GeneID" id="94336908"/>
<keyword evidence="3" id="KW-1185">Reference proteome</keyword>
<proteinExistence type="predicted"/>
<accession>A0AAD9UNH0</accession>
<gene>
    <name evidence="2" type="ORF">BdWA1_002611</name>
</gene>
<dbReference type="Proteomes" id="UP001214638">
    <property type="component" value="Unassembled WGS sequence"/>
</dbReference>
<evidence type="ECO:0000256" key="1">
    <source>
        <dbReference type="SAM" id="Coils"/>
    </source>
</evidence>
<feature type="coiled-coil region" evidence="1">
    <location>
        <begin position="78"/>
        <end position="207"/>
    </location>
</feature>
<dbReference type="RefSeq" id="XP_067802855.1">
    <property type="nucleotide sequence ID" value="XM_067947633.1"/>
</dbReference>
<reference evidence="2" key="1">
    <citation type="journal article" date="2023" name="Nat. Microbiol.">
        <title>Babesia duncani multi-omics identifies virulence factors and drug targets.</title>
        <authorList>
            <person name="Singh P."/>
            <person name="Lonardi S."/>
            <person name="Liang Q."/>
            <person name="Vydyam P."/>
            <person name="Khabirova E."/>
            <person name="Fang T."/>
            <person name="Gihaz S."/>
            <person name="Thekkiniath J."/>
            <person name="Munshi M."/>
            <person name="Abel S."/>
            <person name="Ciampossin L."/>
            <person name="Batugedara G."/>
            <person name="Gupta M."/>
            <person name="Lu X.M."/>
            <person name="Lenz T."/>
            <person name="Chakravarty S."/>
            <person name="Cornillot E."/>
            <person name="Hu Y."/>
            <person name="Ma W."/>
            <person name="Gonzalez L.M."/>
            <person name="Sanchez S."/>
            <person name="Estrada K."/>
            <person name="Sanchez-Flores A."/>
            <person name="Montero E."/>
            <person name="Harb O.S."/>
            <person name="Le Roch K.G."/>
            <person name="Mamoun C.B."/>
        </authorList>
    </citation>
    <scope>NUCLEOTIDE SEQUENCE</scope>
    <source>
        <strain evidence="2">WA1</strain>
    </source>
</reference>
<dbReference type="EMBL" id="JALLKP010000003">
    <property type="protein sequence ID" value="KAK2196013.1"/>
    <property type="molecule type" value="Genomic_DNA"/>
</dbReference>
<name>A0AAD9UNH0_9APIC</name>
<dbReference type="AlphaFoldDB" id="A0AAD9UNH0"/>
<organism evidence="2 3">
    <name type="scientific">Babesia duncani</name>
    <dbReference type="NCBI Taxonomy" id="323732"/>
    <lineage>
        <taxon>Eukaryota</taxon>
        <taxon>Sar</taxon>
        <taxon>Alveolata</taxon>
        <taxon>Apicomplexa</taxon>
        <taxon>Aconoidasida</taxon>
        <taxon>Piroplasmida</taxon>
        <taxon>Babesiidae</taxon>
        <taxon>Babesia</taxon>
    </lineage>
</organism>
<comment type="caution">
    <text evidence="2">The sequence shown here is derived from an EMBL/GenBank/DDBJ whole genome shotgun (WGS) entry which is preliminary data.</text>
</comment>
<dbReference type="KEGG" id="bdw:94336908"/>
<evidence type="ECO:0000313" key="3">
    <source>
        <dbReference type="Proteomes" id="UP001214638"/>
    </source>
</evidence>
<sequence length="1021" mass="116981">MPISRIPSLSGFENVVDNFLNAHASHGEGSDIENRECRLVQPTTSVETKPNPNALMKDINAVLGDKWVLDSQRGTTVLEHAEAVIEHQRDRINTLEEALGKFNESIKHTNDLYKQDVAKLESDNKELRLQIQNLIAEYETISRRYQSDKSEFETVKQQLANADADLLKYRNECTALTQQCSVLPQENAQLREDKMHLINEVERLKKELSGISFLKKSAPQEKHNVCDIRNMETRAMGKCLAQVENDLTTHKRLVESQRLEIKRLHDIINAQKSKQQPLSSEYLYCAHQQMLQMRKVLMNVIQQVNTQQAPTPKQVDVETAIDNRSIYAAMQLKATAEQRNMYDQLLQVVYKALNQSKMQSSRVLYTVEVNYVAPGDLSDSKVWLQAHSDQVVLTDKDGLVLEQFKSGEKLSITASKDDLEHIIRRDGRVYQLRASDPEGFRKIACALGYAAIITAPPTASGQLQNANYKSEQDPKSLRVIAAFGNCDVSRETLLGDPQEFILHARLESNELLLSVPNSTDEPVKLTCESCFLKRIDQKDDHGKVIFESGAQVGQFLTNNPACISWKQEQEYKVVYMHVLNPWDEIKLVDLLDEMRFNIDDPELTKAPRAASTCDLSTSSKVQDQPENKTVELPSQLYKFVGDDLYLYMQSDAEPVIIDNLKGSFRVQKDRCEVAIISKRDENNTETYVLSFPQVEAADVFVAELLEHHFERDDLFGSEYDQVCIVTMGKMVLYKSVSEDPIFEFTADNTRVTVDEIKREICVIQEKEKLVKMTLDCTNPYEFGRWKFALEFGGFIKTPFSCANSHSALKKYIFPIKIFGDTIQERRAFVVGKNEISLYVNPTIENPLLIFFKVDIDLEVFEAERRIRVYIQHNTKLEERFDFILPMLSDFNLFKEDAKRQKYNIGISKRKRNLPKCNFILAKPGLIAIHKSKFDVEPFLVIRSESYDCKLRVDGFTIKFVPKQPNSKKHTLTFKREIAFKKWLLALKVAGFIPITKAEVPILYFPTIIYGHLCQESLDALK</sequence>
<protein>
    <submittedName>
        <fullName evidence="2">Uncharacterized protein</fullName>
    </submittedName>
</protein>
<evidence type="ECO:0000313" key="2">
    <source>
        <dbReference type="EMBL" id="KAK2196013.1"/>
    </source>
</evidence>